<dbReference type="PROSITE" id="PS51898">
    <property type="entry name" value="TYR_RECOMBINASE"/>
    <property type="match status" value="1"/>
</dbReference>
<evidence type="ECO:0000256" key="6">
    <source>
        <dbReference type="ARBA" id="ARBA00022829"/>
    </source>
</evidence>
<dbReference type="HOGENOM" id="CLU_027562_9_6_0"/>
<dbReference type="InterPro" id="IPR013762">
    <property type="entry name" value="Integrase-like_cat_sf"/>
</dbReference>
<dbReference type="EMBL" id="CP000473">
    <property type="protein sequence ID" value="ABJ87332.1"/>
    <property type="molecule type" value="Genomic_DNA"/>
</dbReference>
<dbReference type="InterPro" id="IPR004107">
    <property type="entry name" value="Integrase_SAM-like_N"/>
</dbReference>
<feature type="active site" evidence="11">
    <location>
        <position position="153"/>
    </location>
</feature>
<reference evidence="14" key="1">
    <citation type="submission" date="2006-10" db="EMBL/GenBank/DDBJ databases">
        <title>Complete sequence of Solibacter usitatus Ellin6076.</title>
        <authorList>
            <consortium name="US DOE Joint Genome Institute"/>
            <person name="Copeland A."/>
            <person name="Lucas S."/>
            <person name="Lapidus A."/>
            <person name="Barry K."/>
            <person name="Detter J.C."/>
            <person name="Glavina del Rio T."/>
            <person name="Hammon N."/>
            <person name="Israni S."/>
            <person name="Dalin E."/>
            <person name="Tice H."/>
            <person name="Pitluck S."/>
            <person name="Thompson L.S."/>
            <person name="Brettin T."/>
            <person name="Bruce D."/>
            <person name="Han C."/>
            <person name="Tapia R."/>
            <person name="Gilna P."/>
            <person name="Schmutz J."/>
            <person name="Larimer F."/>
            <person name="Land M."/>
            <person name="Hauser L."/>
            <person name="Kyrpides N."/>
            <person name="Mikhailova N."/>
            <person name="Janssen P.H."/>
            <person name="Kuske C.R."/>
            <person name="Richardson P."/>
        </authorList>
    </citation>
    <scope>NUCLEOTIDE SEQUENCE</scope>
    <source>
        <strain evidence="14">Ellin6076</strain>
    </source>
</reference>
<dbReference type="InterPro" id="IPR011010">
    <property type="entry name" value="DNA_brk_join_enz"/>
</dbReference>
<dbReference type="STRING" id="234267.Acid_6406"/>
<dbReference type="CDD" id="cd00798">
    <property type="entry name" value="INT_XerDC_C"/>
    <property type="match status" value="1"/>
</dbReference>
<dbReference type="InParanoid" id="Q01SN8"/>
<dbReference type="KEGG" id="sus:Acid_6406"/>
<evidence type="ECO:0000256" key="9">
    <source>
        <dbReference type="ARBA" id="ARBA00023172"/>
    </source>
</evidence>
<evidence type="ECO:0000256" key="11">
    <source>
        <dbReference type="HAMAP-Rule" id="MF_01807"/>
    </source>
</evidence>
<accession>Q01SN8</accession>
<dbReference type="InterPro" id="IPR002104">
    <property type="entry name" value="Integrase_catalytic"/>
</dbReference>
<dbReference type="SUPFAM" id="SSF56349">
    <property type="entry name" value="DNA breaking-rejoining enzymes"/>
    <property type="match status" value="1"/>
</dbReference>
<dbReference type="InterPro" id="IPR011932">
    <property type="entry name" value="Recomb_XerD"/>
</dbReference>
<comment type="subunit">
    <text evidence="11">Forms a cyclic heterotetrameric complex composed of two molecules of XerC and two molecules of XerD.</text>
</comment>
<dbReference type="NCBIfam" id="NF040815">
    <property type="entry name" value="recomb_XerA_Arch"/>
    <property type="match status" value="1"/>
</dbReference>
<evidence type="ECO:0000259" key="12">
    <source>
        <dbReference type="PROSITE" id="PS51898"/>
    </source>
</evidence>
<evidence type="ECO:0000256" key="3">
    <source>
        <dbReference type="ARBA" id="ARBA00015810"/>
    </source>
</evidence>
<dbReference type="HAMAP" id="MF_01808">
    <property type="entry name" value="Recomb_XerC_XerD"/>
    <property type="match status" value="1"/>
</dbReference>
<evidence type="ECO:0000256" key="2">
    <source>
        <dbReference type="ARBA" id="ARBA00010450"/>
    </source>
</evidence>
<dbReference type="GO" id="GO:0009037">
    <property type="term" value="F:tyrosine-based site-specific recombinase activity"/>
    <property type="evidence" value="ECO:0007669"/>
    <property type="project" value="UniProtKB-UniRule"/>
</dbReference>
<dbReference type="PANTHER" id="PTHR30349">
    <property type="entry name" value="PHAGE INTEGRASE-RELATED"/>
    <property type="match status" value="1"/>
</dbReference>
<evidence type="ECO:0000256" key="10">
    <source>
        <dbReference type="ARBA" id="ARBA00023306"/>
    </source>
</evidence>
<dbReference type="GO" id="GO:0006313">
    <property type="term" value="P:DNA transposition"/>
    <property type="evidence" value="ECO:0007669"/>
    <property type="project" value="UniProtKB-UniRule"/>
</dbReference>
<dbReference type="NCBIfam" id="NF001399">
    <property type="entry name" value="PRK00283.1"/>
    <property type="match status" value="1"/>
</dbReference>
<comment type="similarity">
    <text evidence="2 11">Belongs to the 'phage' integrase family. XerD subfamily.</text>
</comment>
<comment type="function">
    <text evidence="11">Site-specific tyrosine recombinase, which acts by catalyzing the cutting and rejoining of the recombining DNA molecules. The XerC-XerD complex is essential to convert dimers of the bacterial chromosome into monomers to permit their segregation at cell division. It also contributes to the segregational stability of plasmids.</text>
</comment>
<dbReference type="InterPro" id="IPR050090">
    <property type="entry name" value="Tyrosine_recombinase_XerCD"/>
</dbReference>
<feature type="active site" evidence="11">
    <location>
        <position position="177"/>
    </location>
</feature>
<dbReference type="Gene3D" id="1.10.150.130">
    <property type="match status" value="1"/>
</dbReference>
<keyword evidence="9 11" id="KW-0233">DNA recombination</keyword>
<feature type="active site" evidence="11">
    <location>
        <position position="248"/>
    </location>
</feature>
<feature type="active site" description="O-(3'-phospho-DNA)-tyrosine intermediate" evidence="11">
    <location>
        <position position="283"/>
    </location>
</feature>
<evidence type="ECO:0000259" key="13">
    <source>
        <dbReference type="PROSITE" id="PS51900"/>
    </source>
</evidence>
<dbReference type="AlphaFoldDB" id="Q01SN8"/>
<keyword evidence="6 11" id="KW-0159">Chromosome partition</keyword>
<keyword evidence="4 11" id="KW-0963">Cytoplasm</keyword>
<dbReference type="NCBIfam" id="TIGR02225">
    <property type="entry name" value="recomb_XerD"/>
    <property type="match status" value="1"/>
</dbReference>
<dbReference type="FunCoup" id="Q01SN8">
    <property type="interactions" value="197"/>
</dbReference>
<dbReference type="GO" id="GO:0051301">
    <property type="term" value="P:cell division"/>
    <property type="evidence" value="ECO:0007669"/>
    <property type="project" value="UniProtKB-KW"/>
</dbReference>
<comment type="subcellular location">
    <subcellularLocation>
        <location evidence="1 11">Cytoplasm</location>
    </subcellularLocation>
</comment>
<name>Q01SN8_SOLUE</name>
<dbReference type="HAMAP" id="MF_01807">
    <property type="entry name" value="Recomb_XerD"/>
    <property type="match status" value="1"/>
</dbReference>
<proteinExistence type="inferred from homology"/>
<dbReference type="PANTHER" id="PTHR30349:SF81">
    <property type="entry name" value="TYROSINE RECOMBINASE XERC"/>
    <property type="match status" value="1"/>
</dbReference>
<protein>
    <recommendedName>
        <fullName evidence="3 11">Tyrosine recombinase XerD</fullName>
    </recommendedName>
</protein>
<feature type="active site" evidence="11">
    <location>
        <position position="251"/>
    </location>
</feature>
<sequence>MSGALAEGSAVLCGQTAAFLNFCRIEKGLSPNSISAYSADLARFVQFTGDVQEPPGVPEIRQYIDHLYQTGLSNRSVGRHLTTLRNFYGFLLREGKVATDPTEHLRTPRQWQTIPKYLNLEEIERIIQAPDLAKPLGLRDRAMMEVLYASGLRVSELCKLGIGDLDLEYQVLRTTGKGNKQRLVPVGKAAVLAVRAYLESGRPGLLKGRASRYLFVTARGGCMTRQGFWKLLAAYGRKAGIFHGLTPHVLRHSFATHLLEGGADLRSVQVMLGHADISTTQIYTHVMRSRLRATVEKHHPRA</sequence>
<evidence type="ECO:0000256" key="8">
    <source>
        <dbReference type="ARBA" id="ARBA00023125"/>
    </source>
</evidence>
<dbReference type="PROSITE" id="PS51900">
    <property type="entry name" value="CB"/>
    <property type="match status" value="1"/>
</dbReference>
<evidence type="ECO:0000256" key="7">
    <source>
        <dbReference type="ARBA" id="ARBA00022908"/>
    </source>
</evidence>
<dbReference type="GO" id="GO:0007059">
    <property type="term" value="P:chromosome segregation"/>
    <property type="evidence" value="ECO:0007669"/>
    <property type="project" value="UniProtKB-UniRule"/>
</dbReference>
<dbReference type="eggNOG" id="COG4974">
    <property type="taxonomic scope" value="Bacteria"/>
</dbReference>
<dbReference type="InterPro" id="IPR010998">
    <property type="entry name" value="Integrase_recombinase_N"/>
</dbReference>
<feature type="active site" evidence="11">
    <location>
        <position position="274"/>
    </location>
</feature>
<evidence type="ECO:0000313" key="14">
    <source>
        <dbReference type="EMBL" id="ABJ87332.1"/>
    </source>
</evidence>
<keyword evidence="5 11" id="KW-0132">Cell division</keyword>
<keyword evidence="10 11" id="KW-0131">Cell cycle</keyword>
<dbReference type="Pfam" id="PF00589">
    <property type="entry name" value="Phage_integrase"/>
    <property type="match status" value="1"/>
</dbReference>
<dbReference type="GO" id="GO:0003677">
    <property type="term" value="F:DNA binding"/>
    <property type="evidence" value="ECO:0007669"/>
    <property type="project" value="UniProtKB-UniRule"/>
</dbReference>
<evidence type="ECO:0000256" key="4">
    <source>
        <dbReference type="ARBA" id="ARBA00022490"/>
    </source>
</evidence>
<dbReference type="InterPro" id="IPR044068">
    <property type="entry name" value="CB"/>
</dbReference>
<keyword evidence="7 11" id="KW-0229">DNA integration</keyword>
<dbReference type="InterPro" id="IPR023009">
    <property type="entry name" value="Tyrosine_recombinase_XerC/XerD"/>
</dbReference>
<evidence type="ECO:0000256" key="5">
    <source>
        <dbReference type="ARBA" id="ARBA00022618"/>
    </source>
</evidence>
<dbReference type="OrthoDB" id="9785687at2"/>
<evidence type="ECO:0000256" key="1">
    <source>
        <dbReference type="ARBA" id="ARBA00004496"/>
    </source>
</evidence>
<dbReference type="GO" id="GO:0005737">
    <property type="term" value="C:cytoplasm"/>
    <property type="evidence" value="ECO:0007669"/>
    <property type="project" value="UniProtKB-SubCell"/>
</dbReference>
<dbReference type="Gene3D" id="1.10.443.10">
    <property type="entry name" value="Intergrase catalytic core"/>
    <property type="match status" value="1"/>
</dbReference>
<keyword evidence="8 11" id="KW-0238">DNA-binding</keyword>
<feature type="domain" description="Core-binding (CB)" evidence="13">
    <location>
        <begin position="10"/>
        <end position="92"/>
    </location>
</feature>
<gene>
    <name evidence="11" type="primary">xerD</name>
    <name evidence="14" type="ordered locus">Acid_6406</name>
</gene>
<organism evidence="14">
    <name type="scientific">Solibacter usitatus (strain Ellin6076)</name>
    <dbReference type="NCBI Taxonomy" id="234267"/>
    <lineage>
        <taxon>Bacteria</taxon>
        <taxon>Pseudomonadati</taxon>
        <taxon>Acidobacteriota</taxon>
        <taxon>Terriglobia</taxon>
        <taxon>Bryobacterales</taxon>
        <taxon>Solibacteraceae</taxon>
        <taxon>Candidatus Solibacter</taxon>
    </lineage>
</organism>
<feature type="domain" description="Tyr recombinase" evidence="12">
    <location>
        <begin position="113"/>
        <end position="296"/>
    </location>
</feature>
<dbReference type="Pfam" id="PF02899">
    <property type="entry name" value="Phage_int_SAM_1"/>
    <property type="match status" value="1"/>
</dbReference>